<gene>
    <name evidence="3" type="ORF">EJN90_03965</name>
</gene>
<feature type="compositionally biased region" description="Low complexity" evidence="1">
    <location>
        <begin position="33"/>
        <end position="43"/>
    </location>
</feature>
<sequence length="386" mass="43633">MLSILLAGFFLVSCGQSSENEVGHSSSEEHSEPASSSQAPSSVDAPDSVTYSLQSTFEDITFEEPLALVFHPEDHTPYVVERTGRIYRIENQEKELFIDLSTLVQADGQEQGLLGFAFDPNFATSQRFYVNYTEENQTHISRFLGEEELPINIETEEIILSFDQPYSNHNGGHLAFGPDDYLYIATGDGGSAGDPMYNAQRTDNLLGKILRIDVSSEEAYLNPEDNRKDEIFAYGFRNPWRFSFDNETGNLWVADVGQDSREEINIVENGRNYGWNIFEGTQDYDSEMMMDGTTYYGPIWEYDHTQGQSITGGYVYRGEQFPELYGMYLYGDFVSGTIWALETEDNQVVENHELLQTDLRIASFGEDPAGEIYVVDFSGVVYSLSR</sequence>
<dbReference type="InterPro" id="IPR011042">
    <property type="entry name" value="6-blade_b-propeller_TolB-like"/>
</dbReference>
<reference evidence="4" key="1">
    <citation type="submission" date="2018-12" db="EMBL/GenBank/DDBJ databases">
        <title>Complete genome sequencing of Jeotgalibaca sp. H21T32.</title>
        <authorList>
            <person name="Bae J.-W."/>
            <person name="Lee S.-Y."/>
        </authorList>
    </citation>
    <scope>NUCLEOTIDE SEQUENCE [LARGE SCALE GENOMIC DNA]</scope>
    <source>
        <strain evidence="4">H21T32</strain>
    </source>
</reference>
<protein>
    <submittedName>
        <fullName evidence="3">Glucose sorbosone dehydrogenase</fullName>
    </submittedName>
</protein>
<feature type="region of interest" description="Disordered" evidence="1">
    <location>
        <begin position="20"/>
        <end position="48"/>
    </location>
</feature>
<dbReference type="InterPro" id="IPR012938">
    <property type="entry name" value="Glc/Sorbosone_DH"/>
</dbReference>
<dbReference type="PANTHER" id="PTHR19328">
    <property type="entry name" value="HEDGEHOG-INTERACTING PROTEIN"/>
    <property type="match status" value="1"/>
</dbReference>
<feature type="domain" description="Glucose/Sorbosone dehydrogenase" evidence="2">
    <location>
        <begin position="62"/>
        <end position="375"/>
    </location>
</feature>
<proteinExistence type="predicted"/>
<dbReference type="Pfam" id="PF07995">
    <property type="entry name" value="GSDH"/>
    <property type="match status" value="1"/>
</dbReference>
<dbReference type="EMBL" id="CP034465">
    <property type="protein sequence ID" value="AZP05673.1"/>
    <property type="molecule type" value="Genomic_DNA"/>
</dbReference>
<dbReference type="Gene3D" id="2.120.10.30">
    <property type="entry name" value="TolB, C-terminal domain"/>
    <property type="match status" value="1"/>
</dbReference>
<dbReference type="OrthoDB" id="9770043at2"/>
<dbReference type="AlphaFoldDB" id="A0A3S9HER8"/>
<evidence type="ECO:0000256" key="1">
    <source>
        <dbReference type="SAM" id="MobiDB-lite"/>
    </source>
</evidence>
<dbReference type="InterPro" id="IPR011041">
    <property type="entry name" value="Quinoprot_gluc/sorb_DH_b-prop"/>
</dbReference>
<accession>A0A3S9HER8</accession>
<name>A0A3S9HER8_9LACT</name>
<evidence type="ECO:0000313" key="4">
    <source>
        <dbReference type="Proteomes" id="UP000273326"/>
    </source>
</evidence>
<dbReference type="KEGG" id="jeh:EJN90_03965"/>
<dbReference type="Proteomes" id="UP000273326">
    <property type="component" value="Chromosome"/>
</dbReference>
<evidence type="ECO:0000259" key="2">
    <source>
        <dbReference type="Pfam" id="PF07995"/>
    </source>
</evidence>
<keyword evidence="4" id="KW-1185">Reference proteome</keyword>
<dbReference type="SUPFAM" id="SSF50952">
    <property type="entry name" value="Soluble quinoprotein glucose dehydrogenase"/>
    <property type="match status" value="1"/>
</dbReference>
<organism evidence="3 4">
    <name type="scientific">Jeotgalibaca ciconiae</name>
    <dbReference type="NCBI Taxonomy" id="2496265"/>
    <lineage>
        <taxon>Bacteria</taxon>
        <taxon>Bacillati</taxon>
        <taxon>Bacillota</taxon>
        <taxon>Bacilli</taxon>
        <taxon>Lactobacillales</taxon>
        <taxon>Carnobacteriaceae</taxon>
        <taxon>Jeotgalibaca</taxon>
    </lineage>
</organism>
<dbReference type="PANTHER" id="PTHR19328:SF75">
    <property type="entry name" value="ALDOSE SUGAR DEHYDROGENASE YLII"/>
    <property type="match status" value="1"/>
</dbReference>
<evidence type="ECO:0000313" key="3">
    <source>
        <dbReference type="EMBL" id="AZP05673.1"/>
    </source>
</evidence>